<feature type="region of interest" description="Disordered" evidence="1">
    <location>
        <begin position="75"/>
        <end position="101"/>
    </location>
</feature>
<dbReference type="AlphaFoldDB" id="A0A1I5PB11"/>
<dbReference type="Proteomes" id="UP000199356">
    <property type="component" value="Unassembled WGS sequence"/>
</dbReference>
<evidence type="ECO:0000256" key="1">
    <source>
        <dbReference type="SAM" id="MobiDB-lite"/>
    </source>
</evidence>
<gene>
    <name evidence="2" type="ORF">SAMN04488047_10511</name>
</gene>
<proteinExistence type="predicted"/>
<evidence type="ECO:0000313" key="2">
    <source>
        <dbReference type="EMBL" id="SFP31289.1"/>
    </source>
</evidence>
<keyword evidence="3" id="KW-1185">Reference proteome</keyword>
<evidence type="ECO:0000313" key="3">
    <source>
        <dbReference type="Proteomes" id="UP000199356"/>
    </source>
</evidence>
<accession>A0A1I5PB11</accession>
<dbReference type="EMBL" id="FOXA01000005">
    <property type="protein sequence ID" value="SFP31289.1"/>
    <property type="molecule type" value="Genomic_DNA"/>
</dbReference>
<dbReference type="STRING" id="441119.SAMN04488047_10511"/>
<organism evidence="2 3">
    <name type="scientific">Tranquillimonas alkanivorans</name>
    <dbReference type="NCBI Taxonomy" id="441119"/>
    <lineage>
        <taxon>Bacteria</taxon>
        <taxon>Pseudomonadati</taxon>
        <taxon>Pseudomonadota</taxon>
        <taxon>Alphaproteobacteria</taxon>
        <taxon>Rhodobacterales</taxon>
        <taxon>Roseobacteraceae</taxon>
        <taxon>Tranquillimonas</taxon>
    </lineage>
</organism>
<reference evidence="2 3" key="1">
    <citation type="submission" date="2016-10" db="EMBL/GenBank/DDBJ databases">
        <authorList>
            <person name="de Groot N.N."/>
        </authorList>
    </citation>
    <scope>NUCLEOTIDE SEQUENCE [LARGE SCALE GENOMIC DNA]</scope>
    <source>
        <strain evidence="2 3">DSM 19547</strain>
    </source>
</reference>
<name>A0A1I5PB11_9RHOB</name>
<sequence>MSRMATPADFLTHAAHPAFSGIRLMSGEELAALLRFEGVTSSFRAWCAQAGIRPVPGRRDVYDPVHVRRRLDAIQMQSAEPEADAPVRTPMEQRRARRAQG</sequence>
<protein>
    <submittedName>
        <fullName evidence="2">Uncharacterized protein</fullName>
    </submittedName>
</protein>